<dbReference type="InterPro" id="IPR045087">
    <property type="entry name" value="Cu-oxidase_fam"/>
</dbReference>
<dbReference type="GO" id="GO:0016491">
    <property type="term" value="F:oxidoreductase activity"/>
    <property type="evidence" value="ECO:0007669"/>
    <property type="project" value="TreeGrafter"/>
</dbReference>
<comment type="similarity">
    <text evidence="1">Belongs to the multicopper oxidase family.</text>
</comment>
<proteinExistence type="inferred from homology"/>
<dbReference type="AlphaFoldDB" id="A0AAD5NWI3"/>
<dbReference type="InterPro" id="IPR011707">
    <property type="entry name" value="Cu-oxidase-like_N"/>
</dbReference>
<name>A0AAD5NWI3_ACENE</name>
<reference evidence="3" key="2">
    <citation type="submission" date="2023-02" db="EMBL/GenBank/DDBJ databases">
        <authorList>
            <person name="Swenson N.G."/>
            <person name="Wegrzyn J.L."/>
            <person name="Mcevoy S.L."/>
        </authorList>
    </citation>
    <scope>NUCLEOTIDE SEQUENCE</scope>
    <source>
        <strain evidence="3">91603</strain>
        <tissue evidence="3">Leaf</tissue>
    </source>
</reference>
<dbReference type="InterPro" id="IPR008972">
    <property type="entry name" value="Cupredoxin"/>
</dbReference>
<dbReference type="SUPFAM" id="SSF49503">
    <property type="entry name" value="Cupredoxins"/>
    <property type="match status" value="1"/>
</dbReference>
<accession>A0AAD5NWI3</accession>
<dbReference type="GO" id="GO:0005507">
    <property type="term" value="F:copper ion binding"/>
    <property type="evidence" value="ECO:0007669"/>
    <property type="project" value="InterPro"/>
</dbReference>
<comment type="caution">
    <text evidence="3">The sequence shown here is derived from an EMBL/GenBank/DDBJ whole genome shotgun (WGS) entry which is preliminary data.</text>
</comment>
<evidence type="ECO:0000313" key="3">
    <source>
        <dbReference type="EMBL" id="KAI9187036.1"/>
    </source>
</evidence>
<dbReference type="PANTHER" id="PTHR11709:SF115">
    <property type="entry name" value="OS07G0119400 PROTEIN"/>
    <property type="match status" value="1"/>
</dbReference>
<dbReference type="EMBL" id="JAJSOW010000100">
    <property type="protein sequence ID" value="KAI9187036.1"/>
    <property type="molecule type" value="Genomic_DNA"/>
</dbReference>
<evidence type="ECO:0000256" key="1">
    <source>
        <dbReference type="ARBA" id="ARBA00010609"/>
    </source>
</evidence>
<dbReference type="Pfam" id="PF07732">
    <property type="entry name" value="Cu-oxidase_3"/>
    <property type="match status" value="1"/>
</dbReference>
<organism evidence="3 4">
    <name type="scientific">Acer negundo</name>
    <name type="common">Box elder</name>
    <dbReference type="NCBI Taxonomy" id="4023"/>
    <lineage>
        <taxon>Eukaryota</taxon>
        <taxon>Viridiplantae</taxon>
        <taxon>Streptophyta</taxon>
        <taxon>Embryophyta</taxon>
        <taxon>Tracheophyta</taxon>
        <taxon>Spermatophyta</taxon>
        <taxon>Magnoliopsida</taxon>
        <taxon>eudicotyledons</taxon>
        <taxon>Gunneridae</taxon>
        <taxon>Pentapetalae</taxon>
        <taxon>rosids</taxon>
        <taxon>malvids</taxon>
        <taxon>Sapindales</taxon>
        <taxon>Sapindaceae</taxon>
        <taxon>Hippocastanoideae</taxon>
        <taxon>Acereae</taxon>
        <taxon>Acer</taxon>
    </lineage>
</organism>
<protein>
    <recommendedName>
        <fullName evidence="2">Plastocyanin-like domain-containing protein</fullName>
    </recommendedName>
</protein>
<evidence type="ECO:0000313" key="4">
    <source>
        <dbReference type="Proteomes" id="UP001064489"/>
    </source>
</evidence>
<reference evidence="3" key="1">
    <citation type="journal article" date="2022" name="Plant J.">
        <title>Strategies of tolerance reflected in two North American maple genomes.</title>
        <authorList>
            <person name="McEvoy S.L."/>
            <person name="Sezen U.U."/>
            <person name="Trouern-Trend A."/>
            <person name="McMahon S.M."/>
            <person name="Schaberg P.G."/>
            <person name="Yang J."/>
            <person name="Wegrzyn J.L."/>
            <person name="Swenson N.G."/>
        </authorList>
    </citation>
    <scope>NUCLEOTIDE SEQUENCE</scope>
    <source>
        <strain evidence="3">91603</strain>
    </source>
</reference>
<sequence length="262" mass="29632">MAVSSLAIKKKLLQFPIPTKLFLNGERIKESTLSVTSIEQPHSIPNGNGIGTFPHVDVQFVDDPEDLEKVAEEVDLGPFDFLLCSILKNSWQDGVLGTNCAIPPNSNYTYKFQTKEQIGSFNYFPSTAIHRAAGGYGGLNIYERPRIPIPFPNPDGDLTLLICDCTILKFSTNLARLAFGELHLLLKQLNKALKQYIERAVRVYWESQFLQQMEQLKNINSEAAQYVTDAKIERWARAYSPRKRYKLMSTNIAEAMNNAIKE</sequence>
<dbReference type="Proteomes" id="UP001064489">
    <property type="component" value="Chromosome 3"/>
</dbReference>
<dbReference type="PANTHER" id="PTHR11709">
    <property type="entry name" value="MULTI-COPPER OXIDASE"/>
    <property type="match status" value="1"/>
</dbReference>
<gene>
    <name evidence="3" type="ORF">LWI28_023630</name>
</gene>
<evidence type="ECO:0000259" key="2">
    <source>
        <dbReference type="Pfam" id="PF07732"/>
    </source>
</evidence>
<dbReference type="Gene3D" id="2.60.40.420">
    <property type="entry name" value="Cupredoxins - blue copper proteins"/>
    <property type="match status" value="1"/>
</dbReference>
<keyword evidence="4" id="KW-1185">Reference proteome</keyword>
<feature type="domain" description="Plastocyanin-like" evidence="2">
    <location>
        <begin position="87"/>
        <end position="144"/>
    </location>
</feature>